<reference evidence="8" key="1">
    <citation type="submission" date="2016-03" db="EMBL/GenBank/DDBJ databases">
        <authorList>
            <person name="Devillers H."/>
        </authorList>
    </citation>
    <scope>NUCLEOTIDE SEQUENCE [LARGE SCALE GENOMIC DNA]</scope>
</reference>
<feature type="domain" description="Major facilitator superfamily (MFS) profile" evidence="6">
    <location>
        <begin position="92"/>
        <end position="528"/>
    </location>
</feature>
<comment type="subcellular location">
    <subcellularLocation>
        <location evidence="1">Membrane</location>
        <topology evidence="1">Multi-pass membrane protein</topology>
    </subcellularLocation>
</comment>
<dbReference type="Proteomes" id="UP000190274">
    <property type="component" value="Chromosome E"/>
</dbReference>
<dbReference type="GO" id="GO:1990961">
    <property type="term" value="P:xenobiotic detoxification by transmembrane export across the plasma membrane"/>
    <property type="evidence" value="ECO:0007669"/>
    <property type="project" value="EnsemblFungi"/>
</dbReference>
<dbReference type="GO" id="GO:0015244">
    <property type="term" value="F:fluconazole transmembrane transporter activity"/>
    <property type="evidence" value="ECO:0007669"/>
    <property type="project" value="EnsemblFungi"/>
</dbReference>
<feature type="transmembrane region" description="Helical" evidence="5">
    <location>
        <begin position="327"/>
        <end position="346"/>
    </location>
</feature>
<feature type="transmembrane region" description="Helical" evidence="5">
    <location>
        <begin position="462"/>
        <end position="484"/>
    </location>
</feature>
<dbReference type="GO" id="GO:0042910">
    <property type="term" value="F:xenobiotic transmembrane transporter activity"/>
    <property type="evidence" value="ECO:0007669"/>
    <property type="project" value="InterPro"/>
</dbReference>
<keyword evidence="3 5" id="KW-1133">Transmembrane helix</keyword>
<evidence type="ECO:0000313" key="7">
    <source>
        <dbReference type="EMBL" id="SCU89354.1"/>
    </source>
</evidence>
<dbReference type="InterPro" id="IPR020846">
    <property type="entry name" value="MFS_dom"/>
</dbReference>
<dbReference type="InterPro" id="IPR011701">
    <property type="entry name" value="MFS"/>
</dbReference>
<feature type="transmembrane region" description="Helical" evidence="5">
    <location>
        <begin position="91"/>
        <end position="110"/>
    </location>
</feature>
<feature type="transmembrane region" description="Helical" evidence="5">
    <location>
        <begin position="160"/>
        <end position="179"/>
    </location>
</feature>
<feature type="transmembrane region" description="Helical" evidence="5">
    <location>
        <begin position="366"/>
        <end position="385"/>
    </location>
</feature>
<organism evidence="7 8">
    <name type="scientific">Lachancea dasiensis</name>
    <dbReference type="NCBI Taxonomy" id="1072105"/>
    <lineage>
        <taxon>Eukaryota</taxon>
        <taxon>Fungi</taxon>
        <taxon>Dikarya</taxon>
        <taxon>Ascomycota</taxon>
        <taxon>Saccharomycotina</taxon>
        <taxon>Saccharomycetes</taxon>
        <taxon>Saccharomycetales</taxon>
        <taxon>Saccharomycetaceae</taxon>
        <taxon>Lachancea</taxon>
    </lineage>
</organism>
<evidence type="ECO:0000256" key="5">
    <source>
        <dbReference type="SAM" id="Phobius"/>
    </source>
</evidence>
<dbReference type="FunFam" id="1.20.1250.20:FF:000011">
    <property type="entry name" value="MFS multidrug transporter, putative"/>
    <property type="match status" value="1"/>
</dbReference>
<feature type="transmembrane region" description="Helical" evidence="5">
    <location>
        <begin position="218"/>
        <end position="244"/>
    </location>
</feature>
<dbReference type="Gene3D" id="1.20.1250.20">
    <property type="entry name" value="MFS general substrate transporter like domains"/>
    <property type="match status" value="1"/>
</dbReference>
<dbReference type="AlphaFoldDB" id="A0A1G4JGP8"/>
<dbReference type="CDD" id="cd17323">
    <property type="entry name" value="MFS_Tpo1_MDR_like"/>
    <property type="match status" value="1"/>
</dbReference>
<dbReference type="GO" id="GO:0005886">
    <property type="term" value="C:plasma membrane"/>
    <property type="evidence" value="ECO:0007669"/>
    <property type="project" value="EnsemblFungi"/>
</dbReference>
<dbReference type="PANTHER" id="PTHR23502">
    <property type="entry name" value="MAJOR FACILITATOR SUPERFAMILY"/>
    <property type="match status" value="1"/>
</dbReference>
<accession>A0A1G4JGP8</accession>
<evidence type="ECO:0000256" key="1">
    <source>
        <dbReference type="ARBA" id="ARBA00004141"/>
    </source>
</evidence>
<evidence type="ECO:0000256" key="3">
    <source>
        <dbReference type="ARBA" id="ARBA00022989"/>
    </source>
</evidence>
<dbReference type="EMBL" id="LT598455">
    <property type="protein sequence ID" value="SCU89354.1"/>
    <property type="molecule type" value="Genomic_DNA"/>
</dbReference>
<dbReference type="InterPro" id="IPR036259">
    <property type="entry name" value="MFS_trans_sf"/>
</dbReference>
<name>A0A1G4JGP8_9SACH</name>
<dbReference type="NCBIfam" id="TIGR00880">
    <property type="entry name" value="2_A_01_02"/>
    <property type="match status" value="1"/>
</dbReference>
<dbReference type="SUPFAM" id="SSF103473">
    <property type="entry name" value="MFS general substrate transporter"/>
    <property type="match status" value="1"/>
</dbReference>
<feature type="transmembrane region" description="Helical" evidence="5">
    <location>
        <begin position="499"/>
        <end position="521"/>
    </location>
</feature>
<feature type="transmembrane region" description="Helical" evidence="5">
    <location>
        <begin position="430"/>
        <end position="455"/>
    </location>
</feature>
<evidence type="ECO:0000256" key="2">
    <source>
        <dbReference type="ARBA" id="ARBA00022692"/>
    </source>
</evidence>
<dbReference type="OrthoDB" id="3357846at2759"/>
<feature type="transmembrane region" description="Helical" evidence="5">
    <location>
        <begin position="130"/>
        <end position="148"/>
    </location>
</feature>
<dbReference type="PROSITE" id="PS50850">
    <property type="entry name" value="MFS"/>
    <property type="match status" value="1"/>
</dbReference>
<gene>
    <name evidence="7" type="ORF">LADA_0E15016G</name>
</gene>
<dbReference type="PANTHER" id="PTHR23502:SF23">
    <property type="entry name" value="FLUCONAZOLE RESISTANCE PROTEIN 1"/>
    <property type="match status" value="1"/>
</dbReference>
<keyword evidence="8" id="KW-1185">Reference proteome</keyword>
<proteinExistence type="predicted"/>
<evidence type="ECO:0000256" key="4">
    <source>
        <dbReference type="ARBA" id="ARBA00023136"/>
    </source>
</evidence>
<dbReference type="InterPro" id="IPR001958">
    <property type="entry name" value="Tet-R_TetA/multi-R_MdtG-like"/>
</dbReference>
<feature type="transmembrane region" description="Helical" evidence="5">
    <location>
        <begin position="405"/>
        <end position="424"/>
    </location>
</feature>
<keyword evidence="2 5" id="KW-0812">Transmembrane</keyword>
<evidence type="ECO:0000313" key="8">
    <source>
        <dbReference type="Proteomes" id="UP000190274"/>
    </source>
</evidence>
<protein>
    <submittedName>
        <fullName evidence="7">LADA_0E15016g1_1</fullName>
    </submittedName>
</protein>
<feature type="transmembrane region" description="Helical" evidence="5">
    <location>
        <begin position="250"/>
        <end position="270"/>
    </location>
</feature>
<dbReference type="Pfam" id="PF07690">
    <property type="entry name" value="MFS_1"/>
    <property type="match status" value="1"/>
</dbReference>
<evidence type="ECO:0000259" key="6">
    <source>
        <dbReference type="PROSITE" id="PS50850"/>
    </source>
</evidence>
<sequence>MAYLQSFKNTFFVDALEYFRIVKEQSCERSNENSVVADTSSSIEIPITDKDLEVGPVHCHANEFKDPFLIEWIDDSDPDHPHNWSNFRKSFIAIEVLLLSCITYMGSSIYTPGQEAIQNEFGVGHWAGTLNLSLYVLGYGIGPIFLAPFSEFATIGRQHIYIFTLFAFVLFQIGCATVKNFGGLIVMRFISGVLSSPALSTGAASIADVIKDERKLPLVIGLWSSGAILAPIIAPLLGACMLVAEDWRYIFWLLTWMATANLITLIFFFPETSPENILYRRCKRIRKMTGDNRYYTIRQKEEEKLNMWQFFIAAVLRPFKIIYHERIVAYFDIYMALLYGSLNLFFESIPIVFLEIYHFSVIEMGVAYMGFTVGSTFGYLAQCIFQLKVINPKFDNGTFQPESLLLLDMALGWIFPVSMFIFGWGASVHWMLVEVALALFMFSVFTLFQISLAYLAVCYPRYVASVFAGSTLTRASFACAFPLFGTTMYRHLATEKFPVGWGSSVVGFAALIVSIVPFFLYKYGRKLRGVSAFAE</sequence>
<keyword evidence="4 5" id="KW-0472">Membrane</keyword>